<evidence type="ECO:0008006" key="4">
    <source>
        <dbReference type="Google" id="ProtNLM"/>
    </source>
</evidence>
<dbReference type="Proteomes" id="UP001054837">
    <property type="component" value="Unassembled WGS sequence"/>
</dbReference>
<proteinExistence type="predicted"/>
<organism evidence="2 3">
    <name type="scientific">Caerostris darwini</name>
    <dbReference type="NCBI Taxonomy" id="1538125"/>
    <lineage>
        <taxon>Eukaryota</taxon>
        <taxon>Metazoa</taxon>
        <taxon>Ecdysozoa</taxon>
        <taxon>Arthropoda</taxon>
        <taxon>Chelicerata</taxon>
        <taxon>Arachnida</taxon>
        <taxon>Araneae</taxon>
        <taxon>Araneomorphae</taxon>
        <taxon>Entelegynae</taxon>
        <taxon>Araneoidea</taxon>
        <taxon>Araneidae</taxon>
        <taxon>Caerostris</taxon>
    </lineage>
</organism>
<name>A0AAV4V9E1_9ARAC</name>
<feature type="region of interest" description="Disordered" evidence="1">
    <location>
        <begin position="73"/>
        <end position="104"/>
    </location>
</feature>
<dbReference type="EMBL" id="BPLQ01012627">
    <property type="protein sequence ID" value="GIY66575.1"/>
    <property type="molecule type" value="Genomic_DNA"/>
</dbReference>
<evidence type="ECO:0000313" key="3">
    <source>
        <dbReference type="Proteomes" id="UP001054837"/>
    </source>
</evidence>
<evidence type="ECO:0000256" key="1">
    <source>
        <dbReference type="SAM" id="MobiDB-lite"/>
    </source>
</evidence>
<comment type="caution">
    <text evidence="2">The sequence shown here is derived from an EMBL/GenBank/DDBJ whole genome shotgun (WGS) entry which is preliminary data.</text>
</comment>
<gene>
    <name evidence="2" type="ORF">CDAR_4361</name>
</gene>
<feature type="compositionally biased region" description="Basic and acidic residues" evidence="1">
    <location>
        <begin position="85"/>
        <end position="98"/>
    </location>
</feature>
<protein>
    <recommendedName>
        <fullName evidence="4">RNase H type-1 domain-containing protein</fullName>
    </recommendedName>
</protein>
<sequence>MNCKIIEFQCIPSHADIDGNEKEGQLAKRGAQFFGLYHSLTSVMPDALQSLGRPQSNQGFFTYLFITFSRKKSRNYTQSRSKNKGKVEKELSKDRRCQAAEQNW</sequence>
<reference evidence="2 3" key="1">
    <citation type="submission" date="2021-06" db="EMBL/GenBank/DDBJ databases">
        <title>Caerostris darwini draft genome.</title>
        <authorList>
            <person name="Kono N."/>
            <person name="Arakawa K."/>
        </authorList>
    </citation>
    <scope>NUCLEOTIDE SEQUENCE [LARGE SCALE GENOMIC DNA]</scope>
</reference>
<keyword evidence="3" id="KW-1185">Reference proteome</keyword>
<dbReference type="AlphaFoldDB" id="A0AAV4V9E1"/>
<accession>A0AAV4V9E1</accession>
<evidence type="ECO:0000313" key="2">
    <source>
        <dbReference type="EMBL" id="GIY66575.1"/>
    </source>
</evidence>